<name>A0AAX6IEP4_IRIPA</name>
<keyword evidence="3" id="KW-1185">Reference proteome</keyword>
<comment type="caution">
    <text evidence="2">The sequence shown here is derived from an EMBL/GenBank/DDBJ whole genome shotgun (WGS) entry which is preliminary data.</text>
</comment>
<dbReference type="PANTHER" id="PTHR37242">
    <property type="entry name" value="OS09G0569450 PROTEIN"/>
    <property type="match status" value="1"/>
</dbReference>
<sequence length="94" mass="11041">MEAKDPPKKQEEPAPEPEEKPVPFDPSRMIGIIKRKALIKDLADAYRAECLACCQELLQHQRKWEEQLYSERRIPEDPRKQSMMKPSKRPKKGL</sequence>
<evidence type="ECO:0000313" key="2">
    <source>
        <dbReference type="EMBL" id="KAJ6851702.1"/>
    </source>
</evidence>
<dbReference type="Proteomes" id="UP001140949">
    <property type="component" value="Unassembled WGS sequence"/>
</dbReference>
<proteinExistence type="predicted"/>
<reference evidence="2" key="1">
    <citation type="journal article" date="2023" name="GigaByte">
        <title>Genome assembly of the bearded iris, Iris pallida Lam.</title>
        <authorList>
            <person name="Bruccoleri R.E."/>
            <person name="Oakeley E.J."/>
            <person name="Faust A.M.E."/>
            <person name="Altorfer M."/>
            <person name="Dessus-Babus S."/>
            <person name="Burckhardt D."/>
            <person name="Oertli M."/>
            <person name="Naumann U."/>
            <person name="Petersen F."/>
            <person name="Wong J."/>
        </authorList>
    </citation>
    <scope>NUCLEOTIDE SEQUENCE</scope>
    <source>
        <strain evidence="2">GSM-AAB239-AS_SAM_17_03QT</strain>
    </source>
</reference>
<protein>
    <submittedName>
        <fullName evidence="2">Uncharacterized protein</fullName>
    </submittedName>
</protein>
<feature type="compositionally biased region" description="Basic and acidic residues" evidence="1">
    <location>
        <begin position="1"/>
        <end position="22"/>
    </location>
</feature>
<accession>A0AAX6IEP4</accession>
<organism evidence="2 3">
    <name type="scientific">Iris pallida</name>
    <name type="common">Sweet iris</name>
    <dbReference type="NCBI Taxonomy" id="29817"/>
    <lineage>
        <taxon>Eukaryota</taxon>
        <taxon>Viridiplantae</taxon>
        <taxon>Streptophyta</taxon>
        <taxon>Embryophyta</taxon>
        <taxon>Tracheophyta</taxon>
        <taxon>Spermatophyta</taxon>
        <taxon>Magnoliopsida</taxon>
        <taxon>Liliopsida</taxon>
        <taxon>Asparagales</taxon>
        <taxon>Iridaceae</taxon>
        <taxon>Iridoideae</taxon>
        <taxon>Irideae</taxon>
        <taxon>Iris</taxon>
    </lineage>
</organism>
<dbReference type="AlphaFoldDB" id="A0AAX6IEP4"/>
<evidence type="ECO:0000256" key="1">
    <source>
        <dbReference type="SAM" id="MobiDB-lite"/>
    </source>
</evidence>
<dbReference type="EMBL" id="JANAVB010002198">
    <property type="protein sequence ID" value="KAJ6851702.1"/>
    <property type="molecule type" value="Genomic_DNA"/>
</dbReference>
<feature type="compositionally biased region" description="Basic and acidic residues" evidence="1">
    <location>
        <begin position="69"/>
        <end position="80"/>
    </location>
</feature>
<feature type="region of interest" description="Disordered" evidence="1">
    <location>
        <begin position="1"/>
        <end position="27"/>
    </location>
</feature>
<evidence type="ECO:0000313" key="3">
    <source>
        <dbReference type="Proteomes" id="UP001140949"/>
    </source>
</evidence>
<gene>
    <name evidence="2" type="ORF">M6B38_258360</name>
</gene>
<dbReference type="PANTHER" id="PTHR37242:SF1">
    <property type="entry name" value="OS09G0569450 PROTEIN"/>
    <property type="match status" value="1"/>
</dbReference>
<reference evidence="2" key="2">
    <citation type="submission" date="2023-04" db="EMBL/GenBank/DDBJ databases">
        <authorList>
            <person name="Bruccoleri R.E."/>
            <person name="Oakeley E.J."/>
            <person name="Faust A.-M."/>
            <person name="Dessus-Babus S."/>
            <person name="Altorfer M."/>
            <person name="Burckhardt D."/>
            <person name="Oertli M."/>
            <person name="Naumann U."/>
            <person name="Petersen F."/>
            <person name="Wong J."/>
        </authorList>
    </citation>
    <scope>NUCLEOTIDE SEQUENCE</scope>
    <source>
        <strain evidence="2">GSM-AAB239-AS_SAM_17_03QT</strain>
        <tissue evidence="2">Leaf</tissue>
    </source>
</reference>
<feature type="region of interest" description="Disordered" evidence="1">
    <location>
        <begin position="69"/>
        <end position="94"/>
    </location>
</feature>